<keyword evidence="2" id="KW-0812">Transmembrane</keyword>
<dbReference type="RefSeq" id="WP_136532530.1">
    <property type="nucleotide sequence ID" value="NZ_STGY01000001.1"/>
</dbReference>
<accession>A0A4S8QJR9</accession>
<proteinExistence type="predicted"/>
<sequence>MMNSKSAEELPEEFRETIPEQVTEEPSREEPEILADAVPIQAEPIGNGWLLLGIILLVAVGVLMLLIFASGGNADSSMML</sequence>
<comment type="caution">
    <text evidence="3">The sequence shown here is derived from an EMBL/GenBank/DDBJ whole genome shotgun (WGS) entry which is preliminary data.</text>
</comment>
<dbReference type="EMBL" id="STGY01000001">
    <property type="protein sequence ID" value="THV43532.1"/>
    <property type="molecule type" value="Genomic_DNA"/>
</dbReference>
<feature type="compositionally biased region" description="Basic and acidic residues" evidence="1">
    <location>
        <begin position="1"/>
        <end position="18"/>
    </location>
</feature>
<keyword evidence="2" id="KW-1133">Transmembrane helix</keyword>
<gene>
    <name evidence="3" type="ORF">FAB82_00250</name>
</gene>
<dbReference type="Proteomes" id="UP000308760">
    <property type="component" value="Unassembled WGS sequence"/>
</dbReference>
<keyword evidence="4" id="KW-1185">Reference proteome</keyword>
<dbReference type="OrthoDB" id="5195503at2"/>
<evidence type="ECO:0000256" key="1">
    <source>
        <dbReference type="SAM" id="MobiDB-lite"/>
    </source>
</evidence>
<protein>
    <submittedName>
        <fullName evidence="3">Uncharacterized protein</fullName>
    </submittedName>
</protein>
<organism evidence="3 4">
    <name type="scientific">Glycomyces buryatensis</name>
    <dbReference type="NCBI Taxonomy" id="2570927"/>
    <lineage>
        <taxon>Bacteria</taxon>
        <taxon>Bacillati</taxon>
        <taxon>Actinomycetota</taxon>
        <taxon>Actinomycetes</taxon>
        <taxon>Glycomycetales</taxon>
        <taxon>Glycomycetaceae</taxon>
        <taxon>Glycomyces</taxon>
    </lineage>
</organism>
<feature type="transmembrane region" description="Helical" evidence="2">
    <location>
        <begin position="49"/>
        <end position="69"/>
    </location>
</feature>
<evidence type="ECO:0000313" key="3">
    <source>
        <dbReference type="EMBL" id="THV43532.1"/>
    </source>
</evidence>
<dbReference type="AlphaFoldDB" id="A0A4S8QJR9"/>
<name>A0A4S8QJR9_9ACTN</name>
<reference evidence="3 4" key="2">
    <citation type="submission" date="2019-05" db="EMBL/GenBank/DDBJ databases">
        <title>Glycomyces buryatensis sp. nov.</title>
        <authorList>
            <person name="Nikitina E."/>
        </authorList>
    </citation>
    <scope>NUCLEOTIDE SEQUENCE [LARGE SCALE GENOMIC DNA]</scope>
    <source>
        <strain evidence="3 4">18</strain>
    </source>
</reference>
<evidence type="ECO:0000256" key="2">
    <source>
        <dbReference type="SAM" id="Phobius"/>
    </source>
</evidence>
<feature type="region of interest" description="Disordered" evidence="1">
    <location>
        <begin position="1"/>
        <end position="31"/>
    </location>
</feature>
<keyword evidence="2" id="KW-0472">Membrane</keyword>
<evidence type="ECO:0000313" key="4">
    <source>
        <dbReference type="Proteomes" id="UP000308760"/>
    </source>
</evidence>
<reference evidence="4" key="1">
    <citation type="submission" date="2019-04" db="EMBL/GenBank/DDBJ databases">
        <title>Nocardioides xinjiangensis sp. nov.</title>
        <authorList>
            <person name="Liu S."/>
        </authorList>
    </citation>
    <scope>NUCLEOTIDE SEQUENCE [LARGE SCALE GENOMIC DNA]</scope>
    <source>
        <strain evidence="4">18</strain>
    </source>
</reference>